<comment type="similarity">
    <text evidence="1">Belongs to the ComF/GntX family.</text>
</comment>
<dbReference type="SUPFAM" id="SSF53271">
    <property type="entry name" value="PRTase-like"/>
    <property type="match status" value="1"/>
</dbReference>
<dbReference type="InterPro" id="IPR044005">
    <property type="entry name" value="DZR_2"/>
</dbReference>
<dbReference type="PANTHER" id="PTHR47505">
    <property type="entry name" value="DNA UTILIZATION PROTEIN YHGH"/>
    <property type="match status" value="1"/>
</dbReference>
<dbReference type="EMBL" id="LGGX01000001">
    <property type="protein sequence ID" value="KUK88106.1"/>
    <property type="molecule type" value="Genomic_DNA"/>
</dbReference>
<gene>
    <name evidence="3" type="ORF">XE03_0112</name>
</gene>
<feature type="domain" description="Double zinc ribbon" evidence="2">
    <location>
        <begin position="10"/>
        <end position="65"/>
    </location>
</feature>
<dbReference type="Pfam" id="PF18912">
    <property type="entry name" value="DZR_2"/>
    <property type="match status" value="1"/>
</dbReference>
<dbReference type="PANTHER" id="PTHR47505:SF1">
    <property type="entry name" value="DNA UTILIZATION PROTEIN YHGH"/>
    <property type="match status" value="1"/>
</dbReference>
<keyword evidence="3" id="KW-0328">Glycosyltransferase</keyword>
<reference evidence="4" key="1">
    <citation type="journal article" date="2015" name="MBio">
        <title>Genome-Resolved Metagenomic Analysis Reveals Roles for Candidate Phyla and Other Microbial Community Members in Biogeochemical Transformations in Oil Reservoirs.</title>
        <authorList>
            <person name="Hu P."/>
            <person name="Tom L."/>
            <person name="Singh A."/>
            <person name="Thomas B.C."/>
            <person name="Baker B.J."/>
            <person name="Piceno Y.M."/>
            <person name="Andersen G.L."/>
            <person name="Banfield J.F."/>
        </authorList>
    </citation>
    <scope>NUCLEOTIDE SEQUENCE [LARGE SCALE GENOMIC DNA]</scope>
</reference>
<comment type="caution">
    <text evidence="3">The sequence shown here is derived from an EMBL/GenBank/DDBJ whole genome shotgun (WGS) entry which is preliminary data.</text>
</comment>
<protein>
    <submittedName>
        <fullName evidence="3">Putative amidophosphoribosyltransferase</fullName>
    </submittedName>
</protein>
<proteinExistence type="inferred from homology"/>
<name>A0A117M760_UNCT6</name>
<evidence type="ECO:0000256" key="1">
    <source>
        <dbReference type="ARBA" id="ARBA00008007"/>
    </source>
</evidence>
<accession>A0A117M760</accession>
<dbReference type="InterPro" id="IPR051910">
    <property type="entry name" value="ComF/GntX_DNA_util-trans"/>
</dbReference>
<dbReference type="Gene3D" id="3.40.50.2020">
    <property type="match status" value="1"/>
</dbReference>
<sequence length="235" mass="27617">MRRIDIGNPLKILFPDNCIVCKKERFIKDIPLCKDCFVALKKVGGNLCEICGKNIDEDEILCDRCKDKEYFFDYVRSVYYYDKTTSTIIKNFKYYNIKSLSSFISNSLYMKLQEDINFQDVEFITYIPQSFFKSYNRYYNQSFLLAKDLSELTGIPLAENILKQKERIVNQAVLPRFLRERRGEIFYPSKKEFTCFSILIVDDVFTTGKTLSDAARVLKSYFKIDKVLGITFARS</sequence>
<evidence type="ECO:0000313" key="3">
    <source>
        <dbReference type="EMBL" id="KUK88106.1"/>
    </source>
</evidence>
<dbReference type="PATRIC" id="fig|1635277.3.peg.116"/>
<dbReference type="InterPro" id="IPR000836">
    <property type="entry name" value="PRTase_dom"/>
</dbReference>
<dbReference type="CDD" id="cd06223">
    <property type="entry name" value="PRTases_typeI"/>
    <property type="match status" value="1"/>
</dbReference>
<dbReference type="InterPro" id="IPR029057">
    <property type="entry name" value="PRTase-like"/>
</dbReference>
<evidence type="ECO:0000313" key="4">
    <source>
        <dbReference type="Proteomes" id="UP000053467"/>
    </source>
</evidence>
<dbReference type="AlphaFoldDB" id="A0A117M760"/>
<keyword evidence="3" id="KW-0808">Transferase</keyword>
<dbReference type="Proteomes" id="UP000053467">
    <property type="component" value="Unassembled WGS sequence"/>
</dbReference>
<evidence type="ECO:0000259" key="2">
    <source>
        <dbReference type="Pfam" id="PF18912"/>
    </source>
</evidence>
<dbReference type="GO" id="GO:0016757">
    <property type="term" value="F:glycosyltransferase activity"/>
    <property type="evidence" value="ECO:0007669"/>
    <property type="project" value="UniProtKB-KW"/>
</dbReference>
<organism evidence="3 4">
    <name type="scientific">candidate division TA06 bacterium 34_109</name>
    <dbReference type="NCBI Taxonomy" id="1635277"/>
    <lineage>
        <taxon>Bacteria</taxon>
        <taxon>Bacteria division TA06</taxon>
    </lineage>
</organism>